<keyword evidence="2" id="KW-1185">Reference proteome</keyword>
<evidence type="ECO:0000313" key="2">
    <source>
        <dbReference type="Proteomes" id="UP000789920"/>
    </source>
</evidence>
<dbReference type="EMBL" id="CAJVQC010146833">
    <property type="protein sequence ID" value="CAG8845462.1"/>
    <property type="molecule type" value="Genomic_DNA"/>
</dbReference>
<name>A0ACA9SP74_9GLOM</name>
<gene>
    <name evidence="1" type="ORF">RPERSI_LOCUS33678</name>
</gene>
<evidence type="ECO:0000313" key="1">
    <source>
        <dbReference type="EMBL" id="CAG8845462.1"/>
    </source>
</evidence>
<comment type="caution">
    <text evidence="1">The sequence shown here is derived from an EMBL/GenBank/DDBJ whole genome shotgun (WGS) entry which is preliminary data.</text>
</comment>
<dbReference type="Proteomes" id="UP000789920">
    <property type="component" value="Unassembled WGS sequence"/>
</dbReference>
<sequence>DEKLDWFLNGLQESFRARIEFQCPKEYNKAKEWAAQIEHYNRKKKNYKSKDTCVIYNVDFSVQNEIDEMTAAFENMKINRLGCESTRREEVEMIVKEVLKATERNQGKRSNQRGNLKTIKCFNCQQDGHTARNCPNRVLVENKRESEGESVKIAGADVRLVELSEGNRSCDLRYLQINMFDID</sequence>
<protein>
    <submittedName>
        <fullName evidence="1">20619_t:CDS:1</fullName>
    </submittedName>
</protein>
<feature type="non-terminal residue" evidence="1">
    <location>
        <position position="1"/>
    </location>
</feature>
<reference evidence="1" key="1">
    <citation type="submission" date="2021-06" db="EMBL/GenBank/DDBJ databases">
        <authorList>
            <person name="Kallberg Y."/>
            <person name="Tangrot J."/>
            <person name="Rosling A."/>
        </authorList>
    </citation>
    <scope>NUCLEOTIDE SEQUENCE</scope>
    <source>
        <strain evidence="1">MA461A</strain>
    </source>
</reference>
<proteinExistence type="predicted"/>
<accession>A0ACA9SP74</accession>
<feature type="non-terminal residue" evidence="1">
    <location>
        <position position="183"/>
    </location>
</feature>
<organism evidence="1 2">
    <name type="scientific">Racocetra persica</name>
    <dbReference type="NCBI Taxonomy" id="160502"/>
    <lineage>
        <taxon>Eukaryota</taxon>
        <taxon>Fungi</taxon>
        <taxon>Fungi incertae sedis</taxon>
        <taxon>Mucoromycota</taxon>
        <taxon>Glomeromycotina</taxon>
        <taxon>Glomeromycetes</taxon>
        <taxon>Diversisporales</taxon>
        <taxon>Gigasporaceae</taxon>
        <taxon>Racocetra</taxon>
    </lineage>
</organism>